<organism evidence="2 3">
    <name type="scientific">Streptomyces griseorubiginosus</name>
    <dbReference type="NCBI Taxonomy" id="67304"/>
    <lineage>
        <taxon>Bacteria</taxon>
        <taxon>Bacillati</taxon>
        <taxon>Actinomycetota</taxon>
        <taxon>Actinomycetes</taxon>
        <taxon>Kitasatosporales</taxon>
        <taxon>Streptomycetaceae</taxon>
        <taxon>Streptomyces</taxon>
    </lineage>
</organism>
<dbReference type="EMBL" id="CP032427">
    <property type="protein sequence ID" value="AYC38404.1"/>
    <property type="molecule type" value="Genomic_DNA"/>
</dbReference>
<dbReference type="Gene3D" id="3.30.530.20">
    <property type="match status" value="1"/>
</dbReference>
<evidence type="ECO:0000313" key="2">
    <source>
        <dbReference type="EMBL" id="AYC38404.1"/>
    </source>
</evidence>
<proteinExistence type="predicted"/>
<evidence type="ECO:0000313" key="3">
    <source>
        <dbReference type="Proteomes" id="UP000265765"/>
    </source>
</evidence>
<gene>
    <name evidence="2" type="ORF">DWG14_02633</name>
</gene>
<dbReference type="SUPFAM" id="SSF55961">
    <property type="entry name" value="Bet v1-like"/>
    <property type="match status" value="1"/>
</dbReference>
<dbReference type="InterPro" id="IPR023393">
    <property type="entry name" value="START-like_dom_sf"/>
</dbReference>
<name>A0AAI8PMM4_9ACTN</name>
<reference evidence="2 3" key="1">
    <citation type="submission" date="2018-09" db="EMBL/GenBank/DDBJ databases">
        <title>Production of Trimethoprim by Streptomyces sp. 3E-1.</title>
        <authorList>
            <person name="Kang H.J."/>
            <person name="Kim S.B."/>
        </authorList>
    </citation>
    <scope>NUCLEOTIDE SEQUENCE [LARGE SCALE GENOMIC DNA]</scope>
    <source>
        <strain evidence="2 3">3E-1</strain>
    </source>
</reference>
<dbReference type="Proteomes" id="UP000265765">
    <property type="component" value="Chromosome"/>
</dbReference>
<protein>
    <recommendedName>
        <fullName evidence="4">Activator of Hsp90 ATPase-like protein</fullName>
    </recommendedName>
</protein>
<dbReference type="GeneID" id="91281566"/>
<dbReference type="RefSeq" id="WP_120050902.1">
    <property type="nucleotide sequence ID" value="NZ_CP032427.1"/>
</dbReference>
<accession>A0AAI8PMM4</accession>
<dbReference type="AlphaFoldDB" id="A0AAI8PMM4"/>
<evidence type="ECO:0000256" key="1">
    <source>
        <dbReference type="SAM" id="MobiDB-lite"/>
    </source>
</evidence>
<feature type="region of interest" description="Disordered" evidence="1">
    <location>
        <begin position="107"/>
        <end position="171"/>
    </location>
</feature>
<sequence>MLSDTIERTVVINASVSRVWTELAEPAFLRPLVRQRRAVKVDLRPGGLLLSDHGVHGTIPVEPPHVFSWRWSQGTVGEEPTDTNATLVTFTLAEATTMGDTRLTMVENGFSRPGLTPDEATARHHPSSSTEGAGVRSAGSCRRGISQERNQSTRPAGTDYVRTCPDGGGPR</sequence>
<dbReference type="KEGG" id="sge:DWG14_02633"/>
<evidence type="ECO:0008006" key="4">
    <source>
        <dbReference type="Google" id="ProtNLM"/>
    </source>
</evidence>